<dbReference type="Pfam" id="PF00408">
    <property type="entry name" value="PGM_PMM_IV"/>
    <property type="match status" value="1"/>
</dbReference>
<comment type="caution">
    <text evidence="11">The sequence shown here is derived from an EMBL/GenBank/DDBJ whole genome shotgun (WGS) entry which is preliminary data.</text>
</comment>
<dbReference type="AlphaFoldDB" id="A0A235BT52"/>
<evidence type="ECO:0000256" key="1">
    <source>
        <dbReference type="ARBA" id="ARBA00001946"/>
    </source>
</evidence>
<evidence type="ECO:0000259" key="9">
    <source>
        <dbReference type="Pfam" id="PF02879"/>
    </source>
</evidence>
<comment type="similarity">
    <text evidence="2">Belongs to the phosphohexose mutase family.</text>
</comment>
<proteinExistence type="inferred from homology"/>
<dbReference type="PANTHER" id="PTHR43771:SF1">
    <property type="entry name" value="PHOSPHOMANNOMUTASE"/>
    <property type="match status" value="1"/>
</dbReference>
<gene>
    <name evidence="11" type="ORF">CH333_07330</name>
</gene>
<dbReference type="PANTHER" id="PTHR43771">
    <property type="entry name" value="PHOSPHOMANNOMUTASE"/>
    <property type="match status" value="1"/>
</dbReference>
<evidence type="ECO:0000256" key="5">
    <source>
        <dbReference type="ARBA" id="ARBA00022842"/>
    </source>
</evidence>
<keyword evidence="4" id="KW-0479">Metal-binding</keyword>
<dbReference type="InterPro" id="IPR005845">
    <property type="entry name" value="A-D-PHexomutase_a/b/a-II"/>
</dbReference>
<feature type="domain" description="Alpha-D-phosphohexomutase alpha/beta/alpha" evidence="10">
    <location>
        <begin position="252"/>
        <end position="352"/>
    </location>
</feature>
<evidence type="ECO:0000256" key="2">
    <source>
        <dbReference type="ARBA" id="ARBA00010231"/>
    </source>
</evidence>
<dbReference type="Pfam" id="PF02880">
    <property type="entry name" value="PGM_PMM_III"/>
    <property type="match status" value="1"/>
</dbReference>
<evidence type="ECO:0000313" key="12">
    <source>
        <dbReference type="Proteomes" id="UP000215215"/>
    </source>
</evidence>
<evidence type="ECO:0000259" key="10">
    <source>
        <dbReference type="Pfam" id="PF02880"/>
    </source>
</evidence>
<organism evidence="11 12">
    <name type="scientific">candidate division WOR-3 bacterium JGI_Cruoil_03_44_89</name>
    <dbReference type="NCBI Taxonomy" id="1973748"/>
    <lineage>
        <taxon>Bacteria</taxon>
        <taxon>Bacteria division WOR-3</taxon>
    </lineage>
</organism>
<feature type="domain" description="Alpha-D-phosphohexomutase alpha/beta/alpha" evidence="8">
    <location>
        <begin position="5"/>
        <end position="132"/>
    </location>
</feature>
<keyword evidence="5" id="KW-0460">Magnesium</keyword>
<name>A0A235BT52_UNCW3</name>
<dbReference type="SUPFAM" id="SSF53738">
    <property type="entry name" value="Phosphoglucomutase, first 3 domains"/>
    <property type="match status" value="3"/>
</dbReference>
<evidence type="ECO:0000256" key="6">
    <source>
        <dbReference type="ARBA" id="ARBA00023235"/>
    </source>
</evidence>
<dbReference type="SUPFAM" id="SSF55957">
    <property type="entry name" value="Phosphoglucomutase, C-terminal domain"/>
    <property type="match status" value="1"/>
</dbReference>
<dbReference type="Pfam" id="PF02878">
    <property type="entry name" value="PGM_PMM_I"/>
    <property type="match status" value="1"/>
</dbReference>
<dbReference type="Proteomes" id="UP000215215">
    <property type="component" value="Unassembled WGS sequence"/>
</dbReference>
<evidence type="ECO:0008006" key="13">
    <source>
        <dbReference type="Google" id="ProtNLM"/>
    </source>
</evidence>
<dbReference type="InterPro" id="IPR005843">
    <property type="entry name" value="A-D-PHexomutase_C"/>
</dbReference>
<dbReference type="InterPro" id="IPR005841">
    <property type="entry name" value="Alpha-D-phosphohexomutase_SF"/>
</dbReference>
<evidence type="ECO:0000256" key="3">
    <source>
        <dbReference type="ARBA" id="ARBA00022553"/>
    </source>
</evidence>
<evidence type="ECO:0000256" key="4">
    <source>
        <dbReference type="ARBA" id="ARBA00022723"/>
    </source>
</evidence>
<dbReference type="InterPro" id="IPR036900">
    <property type="entry name" value="A-D-PHexomutase_C_sf"/>
</dbReference>
<reference evidence="11 12" key="1">
    <citation type="submission" date="2017-07" db="EMBL/GenBank/DDBJ databases">
        <title>Recovery of genomes from metagenomes via a dereplication, aggregation, and scoring strategy.</title>
        <authorList>
            <person name="Sieber C.M."/>
            <person name="Probst A.J."/>
            <person name="Sharrar A."/>
            <person name="Thomas B.C."/>
            <person name="Hess M."/>
            <person name="Tringe S.G."/>
            <person name="Banfield J.F."/>
        </authorList>
    </citation>
    <scope>NUCLEOTIDE SEQUENCE [LARGE SCALE GENOMIC DNA]</scope>
    <source>
        <strain evidence="11">JGI_Cruoil_03_44_89</strain>
    </source>
</reference>
<dbReference type="GO" id="GO:0016868">
    <property type="term" value="F:intramolecular phosphotransferase activity"/>
    <property type="evidence" value="ECO:0007669"/>
    <property type="project" value="InterPro"/>
</dbReference>
<feature type="domain" description="Alpha-D-phosphohexomutase alpha/beta/alpha" evidence="9">
    <location>
        <begin position="152"/>
        <end position="245"/>
    </location>
</feature>
<accession>A0A235BT52</accession>
<dbReference type="Gene3D" id="3.30.310.50">
    <property type="entry name" value="Alpha-D-phosphohexomutase, C-terminal domain"/>
    <property type="match status" value="1"/>
</dbReference>
<evidence type="ECO:0000259" key="7">
    <source>
        <dbReference type="Pfam" id="PF00408"/>
    </source>
</evidence>
<feature type="domain" description="Alpha-D-phosphohexomutase C-terminal" evidence="7">
    <location>
        <begin position="374"/>
        <end position="422"/>
    </location>
</feature>
<protein>
    <recommendedName>
        <fullName evidence="13">Phosphoglucosamine mutase</fullName>
    </recommendedName>
</protein>
<dbReference type="InterPro" id="IPR005844">
    <property type="entry name" value="A-D-PHexomutase_a/b/a-I"/>
</dbReference>
<dbReference type="Gene3D" id="3.40.120.10">
    <property type="entry name" value="Alpha-D-Glucose-1,6-Bisphosphate, subunit A, domain 3"/>
    <property type="match status" value="3"/>
</dbReference>
<dbReference type="EMBL" id="NOZQ01000162">
    <property type="protein sequence ID" value="OYD14735.1"/>
    <property type="molecule type" value="Genomic_DNA"/>
</dbReference>
<dbReference type="InterPro" id="IPR016055">
    <property type="entry name" value="A-D-PHexomutase_a/b/a-I/II/III"/>
</dbReference>
<dbReference type="InterPro" id="IPR005846">
    <property type="entry name" value="A-D-PHexomutase_a/b/a-III"/>
</dbReference>
<dbReference type="GO" id="GO:0046872">
    <property type="term" value="F:metal ion binding"/>
    <property type="evidence" value="ECO:0007669"/>
    <property type="project" value="UniProtKB-KW"/>
</dbReference>
<comment type="cofactor">
    <cofactor evidence="1">
        <name>Mg(2+)</name>
        <dbReference type="ChEBI" id="CHEBI:18420"/>
    </cofactor>
</comment>
<evidence type="ECO:0000259" key="8">
    <source>
        <dbReference type="Pfam" id="PF02878"/>
    </source>
</evidence>
<sequence>MPGLIFGVSGVRGVVNSSLFPQDSLALGLSLGNFISGDIVVGRDTRKTGDLILNAFVGGLLSTGNSVINLGIVPTPTVLLNTYLLRKSGGAVITASHNPLEWNGVKFNDRDGIFLSEEEVRALYEIFEKKDFRIAPWEEVGIMECDGNGVKRHIDRILGLIDVEKIRERRYKVIFDGCRGALCSPAEELLSLLGCSVKILESNREPEPVPSNLGEVRDACASGDFDIGFASDMDGDRIAVITEDGKVPGEEYTFALALSHIFKRKKGKVVTNLSTSRMAESIAGDYLIRTKVGEANVVRKMMEVEAVFGGEGNGGVIWPDMHPTRDGLSAISILLQYMAEEGEPVSKLIKRLPWYHMKKEKVEIGDKVDLERLIEHLPRGEVRREDGIRIDYGDAFIHIRRSNTEDVIRIICEAEREKTCEVLLERARKALSLND</sequence>
<keyword evidence="6" id="KW-0413">Isomerase</keyword>
<dbReference type="GO" id="GO:0005975">
    <property type="term" value="P:carbohydrate metabolic process"/>
    <property type="evidence" value="ECO:0007669"/>
    <property type="project" value="InterPro"/>
</dbReference>
<dbReference type="Pfam" id="PF02879">
    <property type="entry name" value="PGM_PMM_II"/>
    <property type="match status" value="1"/>
</dbReference>
<evidence type="ECO:0000313" key="11">
    <source>
        <dbReference type="EMBL" id="OYD14735.1"/>
    </source>
</evidence>
<keyword evidence="3" id="KW-0597">Phosphoprotein</keyword>
<dbReference type="PRINTS" id="PR00509">
    <property type="entry name" value="PGMPMM"/>
</dbReference>